<dbReference type="Proteomes" id="UP000050326">
    <property type="component" value="Unassembled WGS sequence"/>
</dbReference>
<dbReference type="Pfam" id="PF02589">
    <property type="entry name" value="LUD_dom"/>
    <property type="match status" value="1"/>
</dbReference>
<dbReference type="InterPro" id="IPR009501">
    <property type="entry name" value="UCP020269"/>
</dbReference>
<reference evidence="2 3" key="1">
    <citation type="submission" date="2015-09" db="EMBL/GenBank/DDBJ databases">
        <title>Genome sequence of Oxobacter pfennigii DSM 3222.</title>
        <authorList>
            <person name="Poehlein A."/>
            <person name="Bengelsdorf F.R."/>
            <person name="Schiel-Bengelsdorf B."/>
            <person name="Duerre P."/>
            <person name="Daniel R."/>
        </authorList>
    </citation>
    <scope>NUCLEOTIDE SEQUENCE [LARGE SCALE GENOMIC DNA]</scope>
    <source>
        <strain evidence="2 3">DSM 3222</strain>
    </source>
</reference>
<dbReference type="PANTHER" id="PTHR36179:SF2">
    <property type="entry name" value="LUD DOMAIN-CONTAINING PROTEIN"/>
    <property type="match status" value="1"/>
</dbReference>
<protein>
    <recommendedName>
        <fullName evidence="1">LUD domain-containing protein</fullName>
    </recommendedName>
</protein>
<keyword evidence="3" id="KW-1185">Reference proteome</keyword>
<dbReference type="PATRIC" id="fig|36849.3.peg.2508"/>
<dbReference type="STRING" id="36849.OXPF_23830"/>
<dbReference type="InterPro" id="IPR003741">
    <property type="entry name" value="LUD_dom"/>
</dbReference>
<evidence type="ECO:0000259" key="1">
    <source>
        <dbReference type="Pfam" id="PF02589"/>
    </source>
</evidence>
<organism evidence="2 3">
    <name type="scientific">Oxobacter pfennigii</name>
    <dbReference type="NCBI Taxonomy" id="36849"/>
    <lineage>
        <taxon>Bacteria</taxon>
        <taxon>Bacillati</taxon>
        <taxon>Bacillota</taxon>
        <taxon>Clostridia</taxon>
        <taxon>Eubacteriales</taxon>
        <taxon>Clostridiaceae</taxon>
        <taxon>Oxobacter</taxon>
    </lineage>
</organism>
<sequence length="203" mass="22376">MDNKVLKTIESLEKNKFSAKYFETSNEAVDYLLSKIPSDASVGIGGSMTVKSLLIPEKLKDRGNKVLFHWLASGTGEMNSIRKEALNADFYLSSTNALTMEGKLVNIDGAGNRVAGMFSGPKNVFIVCGVNKITENTDDALKRVKSIVHLNTKRLNLNTPCARTEECHDCKVSQRICNITAIIDYKPSLTDIEVIIINEDLGF</sequence>
<dbReference type="PIRSF" id="PIRSF020269">
    <property type="entry name" value="DUF1121"/>
    <property type="match status" value="1"/>
</dbReference>
<evidence type="ECO:0000313" key="3">
    <source>
        <dbReference type="Proteomes" id="UP000050326"/>
    </source>
</evidence>
<dbReference type="RefSeq" id="WP_054875403.1">
    <property type="nucleotide sequence ID" value="NZ_LKET01000032.1"/>
</dbReference>
<comment type="caution">
    <text evidence="2">The sequence shown here is derived from an EMBL/GenBank/DDBJ whole genome shotgun (WGS) entry which is preliminary data.</text>
</comment>
<proteinExistence type="predicted"/>
<evidence type="ECO:0000313" key="2">
    <source>
        <dbReference type="EMBL" id="KPU44215.1"/>
    </source>
</evidence>
<dbReference type="OrthoDB" id="9809147at2"/>
<gene>
    <name evidence="2" type="ORF">OXPF_23830</name>
</gene>
<dbReference type="PANTHER" id="PTHR36179">
    <property type="entry name" value="LUD_DOM DOMAIN-CONTAINING PROTEIN"/>
    <property type="match status" value="1"/>
</dbReference>
<name>A0A0P8YWV9_9CLOT</name>
<feature type="domain" description="LUD" evidence="1">
    <location>
        <begin position="7"/>
        <end position="197"/>
    </location>
</feature>
<dbReference type="AlphaFoldDB" id="A0A0P8YWV9"/>
<dbReference type="EMBL" id="LKET01000032">
    <property type="protein sequence ID" value="KPU44215.1"/>
    <property type="molecule type" value="Genomic_DNA"/>
</dbReference>
<accession>A0A0P8YWV9</accession>